<protein>
    <recommendedName>
        <fullName evidence="1">HTH cro/C1-type domain-containing protein</fullName>
    </recommendedName>
</protein>
<dbReference type="CDD" id="cd00093">
    <property type="entry name" value="HTH_XRE"/>
    <property type="match status" value="1"/>
</dbReference>
<dbReference type="PROSITE" id="PS50943">
    <property type="entry name" value="HTH_CROC1"/>
    <property type="match status" value="1"/>
</dbReference>
<organism evidence="2 3">
    <name type="scientific">Aquamicrobium defluvii</name>
    <dbReference type="NCBI Taxonomy" id="69279"/>
    <lineage>
        <taxon>Bacteria</taxon>
        <taxon>Pseudomonadati</taxon>
        <taxon>Pseudomonadota</taxon>
        <taxon>Alphaproteobacteria</taxon>
        <taxon>Hyphomicrobiales</taxon>
        <taxon>Phyllobacteriaceae</taxon>
        <taxon>Aquamicrobium</taxon>
    </lineage>
</organism>
<feature type="domain" description="HTH cro/C1-type" evidence="1">
    <location>
        <begin position="18"/>
        <end position="62"/>
    </location>
</feature>
<name>A0A011TDH7_9HYPH</name>
<gene>
    <name evidence="2" type="ORF">BG36_20965</name>
</gene>
<dbReference type="RefSeq" id="WP_035024437.1">
    <property type="nucleotide sequence ID" value="NZ_KK073880.1"/>
</dbReference>
<dbReference type="Proteomes" id="UP000019849">
    <property type="component" value="Unassembled WGS sequence"/>
</dbReference>
<dbReference type="InterPro" id="IPR001387">
    <property type="entry name" value="Cro/C1-type_HTH"/>
</dbReference>
<sequence>MAQHPLTAYAERTGRSFTDIAKSAGVSRMTLYRLVNGEQNARISLLEQVSAATNFEVTASQLIPSSRPSKLEKTA</sequence>
<dbReference type="SUPFAM" id="SSF47413">
    <property type="entry name" value="lambda repressor-like DNA-binding domains"/>
    <property type="match status" value="1"/>
</dbReference>
<proteinExistence type="predicted"/>
<dbReference type="InterPro" id="IPR010982">
    <property type="entry name" value="Lambda_DNA-bd_dom_sf"/>
</dbReference>
<dbReference type="AlphaFoldDB" id="A0A011TDH7"/>
<evidence type="ECO:0000259" key="1">
    <source>
        <dbReference type="PROSITE" id="PS50943"/>
    </source>
</evidence>
<dbReference type="Gene3D" id="1.10.260.40">
    <property type="entry name" value="lambda repressor-like DNA-binding domains"/>
    <property type="match status" value="1"/>
</dbReference>
<dbReference type="Pfam" id="PF13560">
    <property type="entry name" value="HTH_31"/>
    <property type="match status" value="1"/>
</dbReference>
<reference evidence="2 3" key="1">
    <citation type="submission" date="2014-02" db="EMBL/GenBank/DDBJ databases">
        <title>Aquamicrobium defluvii Genome sequencing.</title>
        <authorList>
            <person name="Wang X."/>
        </authorList>
    </citation>
    <scope>NUCLEOTIDE SEQUENCE [LARGE SCALE GENOMIC DNA]</scope>
    <source>
        <strain evidence="2 3">W13Z1</strain>
    </source>
</reference>
<comment type="caution">
    <text evidence="2">The sequence shown here is derived from an EMBL/GenBank/DDBJ whole genome shotgun (WGS) entry which is preliminary data.</text>
</comment>
<accession>A0A011TDH7</accession>
<dbReference type="STRING" id="69279.BG36_20965"/>
<dbReference type="EMBL" id="JENY01000006">
    <property type="protein sequence ID" value="EXL09724.1"/>
    <property type="molecule type" value="Genomic_DNA"/>
</dbReference>
<evidence type="ECO:0000313" key="3">
    <source>
        <dbReference type="Proteomes" id="UP000019849"/>
    </source>
</evidence>
<dbReference type="PATRIC" id="fig|69279.3.peg.1129"/>
<dbReference type="GO" id="GO:0003677">
    <property type="term" value="F:DNA binding"/>
    <property type="evidence" value="ECO:0007669"/>
    <property type="project" value="InterPro"/>
</dbReference>
<dbReference type="HOGENOM" id="CLU_2663077_0_0_5"/>
<evidence type="ECO:0000313" key="2">
    <source>
        <dbReference type="EMBL" id="EXL09724.1"/>
    </source>
</evidence>